<gene>
    <name evidence="2" type="ORF">ADEAN_000982700</name>
</gene>
<feature type="region of interest" description="Disordered" evidence="1">
    <location>
        <begin position="94"/>
        <end position="295"/>
    </location>
</feature>
<reference evidence="2 3" key="1">
    <citation type="submission" date="2020-08" db="EMBL/GenBank/DDBJ databases">
        <authorList>
            <person name="Newling K."/>
            <person name="Davey J."/>
            <person name="Forrester S."/>
        </authorList>
    </citation>
    <scope>NUCLEOTIDE SEQUENCE [LARGE SCALE GENOMIC DNA]</scope>
    <source>
        <strain evidence="3">Crithidia deanei Carvalho (ATCC PRA-265)</strain>
    </source>
</reference>
<feature type="region of interest" description="Disordered" evidence="1">
    <location>
        <begin position="444"/>
        <end position="464"/>
    </location>
</feature>
<accession>A0A7G2CSU6</accession>
<feature type="compositionally biased region" description="Low complexity" evidence="1">
    <location>
        <begin position="235"/>
        <end position="256"/>
    </location>
</feature>
<dbReference type="VEuPathDB" id="TriTrypDB:ADEAN_000982700"/>
<keyword evidence="3" id="KW-1185">Reference proteome</keyword>
<feature type="compositionally biased region" description="Polar residues" evidence="1">
    <location>
        <begin position="214"/>
        <end position="229"/>
    </location>
</feature>
<dbReference type="Proteomes" id="UP000515908">
    <property type="component" value="Chromosome 25"/>
</dbReference>
<evidence type="ECO:0000313" key="2">
    <source>
        <dbReference type="EMBL" id="CAD2222287.1"/>
    </source>
</evidence>
<organism evidence="2 3">
    <name type="scientific">Angomonas deanei</name>
    <dbReference type="NCBI Taxonomy" id="59799"/>
    <lineage>
        <taxon>Eukaryota</taxon>
        <taxon>Discoba</taxon>
        <taxon>Euglenozoa</taxon>
        <taxon>Kinetoplastea</taxon>
        <taxon>Metakinetoplastina</taxon>
        <taxon>Trypanosomatida</taxon>
        <taxon>Trypanosomatidae</taxon>
        <taxon>Strigomonadinae</taxon>
        <taxon>Angomonas</taxon>
    </lineage>
</organism>
<protein>
    <submittedName>
        <fullName evidence="2">Uncharacterized protein</fullName>
    </submittedName>
</protein>
<dbReference type="PANTHER" id="PTHR20916:SF18">
    <property type="entry name" value="IPT_TIG DOMAIN-CONTAINING PROTEIN"/>
    <property type="match status" value="1"/>
</dbReference>
<feature type="compositionally biased region" description="Low complexity" evidence="1">
    <location>
        <begin position="197"/>
        <end position="206"/>
    </location>
</feature>
<proteinExistence type="predicted"/>
<feature type="compositionally biased region" description="Polar residues" evidence="1">
    <location>
        <begin position="170"/>
        <end position="187"/>
    </location>
</feature>
<feature type="compositionally biased region" description="Low complexity" evidence="1">
    <location>
        <begin position="113"/>
        <end position="123"/>
    </location>
</feature>
<feature type="compositionally biased region" description="Polar residues" evidence="1">
    <location>
        <begin position="133"/>
        <end position="162"/>
    </location>
</feature>
<dbReference type="PANTHER" id="PTHR20916">
    <property type="entry name" value="CYSTEINE AND GLYCINE-RICH PROTEIN 2 BINDING PROTEIN"/>
    <property type="match status" value="1"/>
</dbReference>
<name>A0A7G2CSU6_9TRYP</name>
<feature type="compositionally biased region" description="Basic and acidic residues" evidence="1">
    <location>
        <begin position="453"/>
        <end position="464"/>
    </location>
</feature>
<sequence>MVNVSNPLYKLSTKKLNDINENIANISDVIRAEIGNNEDSFNSNNNNVSEGSVLNRRRSSVLKTKQIVRTLNQNLLEGKRLLRIAFPKLKGEFEKKEDSVVSGTTSREGSMVLQQNSQPQPLSSEEDEEAPRFSTSTAPYVRMNTPNEIKNMNTTNNTSAHPSDQEVVNMGSSHSALKNENSMSSRELLSCDDVHNNHNNNNTSNTENEESMSGDPSFTQFKFPNSAATSRKESLASASLSNNNNNTSSNNVSKVASPPPDIAVTGSRTRKRSTSLSKRNSDDASVDNNNKEKEKPAVITLSKHQHRIPGELWKNIVHDTEKHQLLTEAVLFDILLLLNDQNKNGNKNVFSANHISEMDLSAVNDYLYISFCLNQQTVKKEDCVSVIDFDLLVSLFSFPHTMDLYEDEFLQTNLKNRKNPKDEEERKLNNAKKKVSFSVGADHVDPTANLENENNKNNENENDNHFHFTLPGEHWSTVVFYVSESALKPMVTSDIVEAIKIIIIIMKILFLPGM</sequence>
<evidence type="ECO:0000256" key="1">
    <source>
        <dbReference type="SAM" id="MobiDB-lite"/>
    </source>
</evidence>
<dbReference type="AlphaFoldDB" id="A0A7G2CSU6"/>
<dbReference type="EMBL" id="LR877169">
    <property type="protein sequence ID" value="CAD2222287.1"/>
    <property type="molecule type" value="Genomic_DNA"/>
</dbReference>
<evidence type="ECO:0000313" key="3">
    <source>
        <dbReference type="Proteomes" id="UP000515908"/>
    </source>
</evidence>